<dbReference type="EMBL" id="MT143057">
    <property type="protein sequence ID" value="QJA92327.1"/>
    <property type="molecule type" value="Genomic_DNA"/>
</dbReference>
<accession>A0A6M3LB18</accession>
<organism evidence="1">
    <name type="scientific">viral metagenome</name>
    <dbReference type="NCBI Taxonomy" id="1070528"/>
    <lineage>
        <taxon>unclassified sequences</taxon>
        <taxon>metagenomes</taxon>
        <taxon>organismal metagenomes</taxon>
    </lineage>
</organism>
<reference evidence="1" key="1">
    <citation type="submission" date="2020-03" db="EMBL/GenBank/DDBJ databases">
        <title>The deep terrestrial virosphere.</title>
        <authorList>
            <person name="Holmfeldt K."/>
            <person name="Nilsson E."/>
            <person name="Simone D."/>
            <person name="Lopez-Fernandez M."/>
            <person name="Wu X."/>
            <person name="de Brujin I."/>
            <person name="Lundin D."/>
            <person name="Andersson A."/>
            <person name="Bertilsson S."/>
            <person name="Dopson M."/>
        </authorList>
    </citation>
    <scope>NUCLEOTIDE SEQUENCE</scope>
    <source>
        <strain evidence="1">MM415B04733</strain>
    </source>
</reference>
<gene>
    <name evidence="1" type="ORF">MM415B04733_0012</name>
</gene>
<sequence>MKGYCRECNGEVGAHADGSLFCSCTSVDFRKLLPVYWEDVAQLDDLRTSVIKEQIKERLYEITNLISIASTLDVNENRVLQIHEDYCRDLCEEFDHNDFVDHLVDYLDDFDEINYEEII</sequence>
<name>A0A6M3LB18_9ZZZZ</name>
<dbReference type="AlphaFoldDB" id="A0A6M3LB18"/>
<evidence type="ECO:0000313" key="1">
    <source>
        <dbReference type="EMBL" id="QJA92327.1"/>
    </source>
</evidence>
<protein>
    <submittedName>
        <fullName evidence="1">Uncharacterized protein</fullName>
    </submittedName>
</protein>
<proteinExistence type="predicted"/>